<comment type="caution">
    <text evidence="1">The sequence shown here is derived from an EMBL/GenBank/DDBJ whole genome shotgun (WGS) entry which is preliminary data.</text>
</comment>
<dbReference type="AlphaFoldDB" id="A0AAW3ZV13"/>
<evidence type="ECO:0000313" key="1">
    <source>
        <dbReference type="EMBL" id="MBD8528157.1"/>
    </source>
</evidence>
<keyword evidence="2" id="KW-1185">Reference proteome</keyword>
<evidence type="ECO:0000313" key="2">
    <source>
        <dbReference type="Proteomes" id="UP000613768"/>
    </source>
</evidence>
<name>A0AAW3ZV13_9GAMM</name>
<dbReference type="RefSeq" id="WP_192031575.1">
    <property type="nucleotide sequence ID" value="NZ_JACYTR010000088.1"/>
</dbReference>
<organism evidence="1 2">
    <name type="scientific">Pseudomarimonas arenosa</name>
    <dbReference type="NCBI Taxonomy" id="2774145"/>
    <lineage>
        <taxon>Bacteria</taxon>
        <taxon>Pseudomonadati</taxon>
        <taxon>Pseudomonadota</taxon>
        <taxon>Gammaproteobacteria</taxon>
        <taxon>Lysobacterales</taxon>
        <taxon>Lysobacteraceae</taxon>
        <taxon>Pseudomarimonas</taxon>
    </lineage>
</organism>
<sequence>MIRYYVIRSGEQFEVRREGRLKRIHPIEARAVHTAKFMASVEAAKLGANTQVILESRPGCFDLLQCFAPGADLVSPISG</sequence>
<gene>
    <name evidence="1" type="ORF">IFO71_20605</name>
</gene>
<reference evidence="1 2" key="1">
    <citation type="submission" date="2020-09" db="EMBL/GenBank/DDBJ databases">
        <title>Pseudoxanthomonas sp. CAU 1598 isolated from sand of Yaerae Beach.</title>
        <authorList>
            <person name="Kim W."/>
        </authorList>
    </citation>
    <scope>NUCLEOTIDE SEQUENCE [LARGE SCALE GENOMIC DNA]</scope>
    <source>
        <strain evidence="1 2">CAU 1598</strain>
    </source>
</reference>
<accession>A0AAW3ZV13</accession>
<dbReference type="Proteomes" id="UP000613768">
    <property type="component" value="Unassembled WGS sequence"/>
</dbReference>
<proteinExistence type="predicted"/>
<dbReference type="EMBL" id="JACYTR010000088">
    <property type="protein sequence ID" value="MBD8528157.1"/>
    <property type="molecule type" value="Genomic_DNA"/>
</dbReference>
<protein>
    <submittedName>
        <fullName evidence="1">Uncharacterized protein</fullName>
    </submittedName>
</protein>